<dbReference type="InterPro" id="IPR000160">
    <property type="entry name" value="GGDEF_dom"/>
</dbReference>
<dbReference type="Pfam" id="PF00990">
    <property type="entry name" value="GGDEF"/>
    <property type="match status" value="1"/>
</dbReference>
<evidence type="ECO:0000313" key="5">
    <source>
        <dbReference type="Proteomes" id="UP001285263"/>
    </source>
</evidence>
<dbReference type="CDD" id="cd17535">
    <property type="entry name" value="REC_NarL-like"/>
    <property type="match status" value="1"/>
</dbReference>
<dbReference type="SUPFAM" id="SSF52172">
    <property type="entry name" value="CheY-like"/>
    <property type="match status" value="1"/>
</dbReference>
<evidence type="ECO:0000256" key="1">
    <source>
        <dbReference type="PROSITE-ProRule" id="PRU00169"/>
    </source>
</evidence>
<organism evidence="4 5">
    <name type="scientific">Roseateles agri</name>
    <dbReference type="NCBI Taxonomy" id="3098619"/>
    <lineage>
        <taxon>Bacteria</taxon>
        <taxon>Pseudomonadati</taxon>
        <taxon>Pseudomonadota</taxon>
        <taxon>Betaproteobacteria</taxon>
        <taxon>Burkholderiales</taxon>
        <taxon>Sphaerotilaceae</taxon>
        <taxon>Roseateles</taxon>
    </lineage>
</organism>
<dbReference type="PROSITE" id="PS50110">
    <property type="entry name" value="RESPONSE_REGULATORY"/>
    <property type="match status" value="1"/>
</dbReference>
<dbReference type="Pfam" id="PF00072">
    <property type="entry name" value="Response_reg"/>
    <property type="match status" value="1"/>
</dbReference>
<comment type="caution">
    <text evidence="4">The sequence shown here is derived from an EMBL/GenBank/DDBJ whole genome shotgun (WGS) entry which is preliminary data.</text>
</comment>
<dbReference type="InterPro" id="IPR058245">
    <property type="entry name" value="NreC/VraR/RcsB-like_REC"/>
</dbReference>
<dbReference type="PANTHER" id="PTHR33121">
    <property type="entry name" value="CYCLIC DI-GMP PHOSPHODIESTERASE PDEF"/>
    <property type="match status" value="1"/>
</dbReference>
<evidence type="ECO:0000313" key="4">
    <source>
        <dbReference type="EMBL" id="MDY0748654.1"/>
    </source>
</evidence>
<sequence>MKVFLVEDSPSIRRLLVRRLDSMKGLRLVGEATGETQAQALIRWTQPDIVLMDLSLASGSGLHLLPELRRAGFKGHIAVLTSQDTDAYRRACIDAGADAFYDKGSGLETLFDDLAAFPPKVHPTPVDEHPTWLLRDGLTGLYNEAALVERLDQSAKAAARDGVNLAVYVLRLDGHAALSAEVADALARDIAARLSDSCTDSDIVARRSADQFCVVLTRLDGPDEATDYAHQLRELMAQPFTHGGQDYQLGVELGMALFPTDAVSSRGLLTLAEASAFGAL</sequence>
<feature type="domain" description="Response regulatory" evidence="2">
    <location>
        <begin position="2"/>
        <end position="118"/>
    </location>
</feature>
<dbReference type="InterPro" id="IPR043128">
    <property type="entry name" value="Rev_trsase/Diguanyl_cyclase"/>
</dbReference>
<name>A0ABU5DQQ2_9BURK</name>
<dbReference type="GO" id="GO:0052621">
    <property type="term" value="F:diguanylate cyclase activity"/>
    <property type="evidence" value="ECO:0007669"/>
    <property type="project" value="UniProtKB-EC"/>
</dbReference>
<dbReference type="InterPro" id="IPR011006">
    <property type="entry name" value="CheY-like_superfamily"/>
</dbReference>
<dbReference type="EC" id="2.7.7.65" evidence="4"/>
<accession>A0ABU5DQQ2</accession>
<dbReference type="SMART" id="SM00267">
    <property type="entry name" value="GGDEF"/>
    <property type="match status" value="1"/>
</dbReference>
<dbReference type="InterPro" id="IPR001789">
    <property type="entry name" value="Sig_transdc_resp-reg_receiver"/>
</dbReference>
<dbReference type="NCBIfam" id="TIGR00254">
    <property type="entry name" value="GGDEF"/>
    <property type="match status" value="1"/>
</dbReference>
<reference evidence="4 5" key="1">
    <citation type="submission" date="2023-11" db="EMBL/GenBank/DDBJ databases">
        <title>Paucibacter sp. nov., isolated from fresh soil in Korea.</title>
        <authorList>
            <person name="Le N.T.T."/>
        </authorList>
    </citation>
    <scope>NUCLEOTIDE SEQUENCE [LARGE SCALE GENOMIC DNA]</scope>
    <source>
        <strain evidence="4 5">R3-3</strain>
    </source>
</reference>
<dbReference type="Proteomes" id="UP001285263">
    <property type="component" value="Unassembled WGS sequence"/>
</dbReference>
<dbReference type="EMBL" id="JAXCLA010000011">
    <property type="protein sequence ID" value="MDY0748654.1"/>
    <property type="molecule type" value="Genomic_DNA"/>
</dbReference>
<keyword evidence="1" id="KW-0597">Phosphoprotein</keyword>
<dbReference type="SMART" id="SM00448">
    <property type="entry name" value="REC"/>
    <property type="match status" value="1"/>
</dbReference>
<dbReference type="Gene3D" id="3.30.70.270">
    <property type="match status" value="1"/>
</dbReference>
<dbReference type="Gene3D" id="3.40.50.2300">
    <property type="match status" value="1"/>
</dbReference>
<proteinExistence type="predicted"/>
<dbReference type="CDD" id="cd01949">
    <property type="entry name" value="GGDEF"/>
    <property type="match status" value="1"/>
</dbReference>
<evidence type="ECO:0000259" key="3">
    <source>
        <dbReference type="PROSITE" id="PS50887"/>
    </source>
</evidence>
<dbReference type="InterPro" id="IPR029787">
    <property type="entry name" value="Nucleotide_cyclase"/>
</dbReference>
<gene>
    <name evidence="4" type="ORF">SNE35_29420</name>
</gene>
<feature type="domain" description="GGDEF" evidence="3">
    <location>
        <begin position="163"/>
        <end position="280"/>
    </location>
</feature>
<keyword evidence="4" id="KW-0548">Nucleotidyltransferase</keyword>
<dbReference type="PANTHER" id="PTHR33121:SF70">
    <property type="entry name" value="SIGNALING PROTEIN YKOW"/>
    <property type="match status" value="1"/>
</dbReference>
<dbReference type="SUPFAM" id="SSF55073">
    <property type="entry name" value="Nucleotide cyclase"/>
    <property type="match status" value="1"/>
</dbReference>
<dbReference type="InterPro" id="IPR050706">
    <property type="entry name" value="Cyclic-di-GMP_PDE-like"/>
</dbReference>
<keyword evidence="5" id="KW-1185">Reference proteome</keyword>
<dbReference type="RefSeq" id="WP_320426622.1">
    <property type="nucleotide sequence ID" value="NZ_JAXCLA010000011.1"/>
</dbReference>
<keyword evidence="4" id="KW-0808">Transferase</keyword>
<feature type="modified residue" description="4-aspartylphosphate" evidence="1">
    <location>
        <position position="53"/>
    </location>
</feature>
<evidence type="ECO:0000259" key="2">
    <source>
        <dbReference type="PROSITE" id="PS50110"/>
    </source>
</evidence>
<dbReference type="PROSITE" id="PS50887">
    <property type="entry name" value="GGDEF"/>
    <property type="match status" value="1"/>
</dbReference>
<protein>
    <submittedName>
        <fullName evidence="4">Diguanylate cyclase</fullName>
        <ecNumber evidence="4">2.7.7.65</ecNumber>
    </submittedName>
</protein>